<evidence type="ECO:0000313" key="2">
    <source>
        <dbReference type="Proteomes" id="UP000319498"/>
    </source>
</evidence>
<dbReference type="GeneID" id="87585726"/>
<dbReference type="EMBL" id="BJOL01000006">
    <property type="protein sequence ID" value="GED56950.1"/>
    <property type="molecule type" value="Genomic_DNA"/>
</dbReference>
<proteinExistence type="predicted"/>
<comment type="caution">
    <text evidence="1">The sequence shown here is derived from an EMBL/GenBank/DDBJ whole genome shotgun (WGS) entry which is preliminary data.</text>
</comment>
<gene>
    <name evidence="1" type="ORF">BFO01nite_10820</name>
</gene>
<reference evidence="1 2" key="1">
    <citation type="submission" date="2019-06" db="EMBL/GenBank/DDBJ databases">
        <title>Whole genome shotgun sequence of Brevibacillus formosus NBRC 15716.</title>
        <authorList>
            <person name="Hosoyama A."/>
            <person name="Uohara A."/>
            <person name="Ohji S."/>
            <person name="Ichikawa N."/>
        </authorList>
    </citation>
    <scope>NUCLEOTIDE SEQUENCE [LARGE SCALE GENOMIC DNA]</scope>
    <source>
        <strain evidence="1 2">NBRC 15716</strain>
    </source>
</reference>
<evidence type="ECO:0000313" key="1">
    <source>
        <dbReference type="EMBL" id="GED56950.1"/>
    </source>
</evidence>
<organism evidence="1 2">
    <name type="scientific">Brevibacillus formosus</name>
    <dbReference type="NCBI Taxonomy" id="54913"/>
    <lineage>
        <taxon>Bacteria</taxon>
        <taxon>Bacillati</taxon>
        <taxon>Bacillota</taxon>
        <taxon>Bacilli</taxon>
        <taxon>Bacillales</taxon>
        <taxon>Paenibacillaceae</taxon>
        <taxon>Brevibacillus</taxon>
    </lineage>
</organism>
<dbReference type="Proteomes" id="UP000319498">
    <property type="component" value="Unassembled WGS sequence"/>
</dbReference>
<protein>
    <submittedName>
        <fullName evidence="1">Uncharacterized protein</fullName>
    </submittedName>
</protein>
<sequence>MKNMTPFVNASGNVYNTGRTIVPSKAIATAATTHFMNPKVIIAALQKESSLVSAAPGIVSYSSRRFYYAMGYGATDSGDINGTSGFDVQIDKGTKLFKDLWAQAPVTQPAMFSGINYNKTVTSNGVTYKNYIWTKNWGTWALYKYTPHALDINLLPTIGGGNYLFYQIFKGYWGTDWT</sequence>
<keyword evidence="2" id="KW-1185">Reference proteome</keyword>
<dbReference type="RefSeq" id="WP_201781905.1">
    <property type="nucleotide sequence ID" value="NZ_BJOL01000006.1"/>
</dbReference>
<accession>A0ABQ0T144</accession>
<name>A0ABQ0T144_9BACL</name>